<evidence type="ECO:0008006" key="3">
    <source>
        <dbReference type="Google" id="ProtNLM"/>
    </source>
</evidence>
<comment type="caution">
    <text evidence="1">The sequence shown here is derived from an EMBL/GenBank/DDBJ whole genome shotgun (WGS) entry which is preliminary data.</text>
</comment>
<dbReference type="InterPro" id="IPR036188">
    <property type="entry name" value="FAD/NAD-bd_sf"/>
</dbReference>
<dbReference type="Proteomes" id="UP000283383">
    <property type="component" value="Unassembled WGS sequence"/>
</dbReference>
<dbReference type="InterPro" id="IPR053275">
    <property type="entry name" value="Agnestin_monoxygenase"/>
</dbReference>
<sequence>TKGLDRSRGVHKKLGIVSSASWSDNSKWTITIQSSTPCDNTTAKISSNMLIMCTGSRPKVGSLPVSHLKDIGLDPALKPSSLSATLSRDSKITVAVIGASHSAILVLQNLYNLACSTHPFIRIKWFTRHPPRYAEQRDGWILRENTGLKGEVATWARENLEAGKLELSNVRKYLEKVECSREKEDEIYKEHMPSCTHIVQAIGFTPQELPIFEKDGSKLDLNYNHLSQEFEEKGKKISGLYGAGIAWPERVTDPEGNVSLEVGLLGFMESVKTVAPYWQGSLGANLI</sequence>
<evidence type="ECO:0000313" key="1">
    <source>
        <dbReference type="EMBL" id="RKF60850.1"/>
    </source>
</evidence>
<dbReference type="PANTHER" id="PTHR38688">
    <property type="entry name" value="PYR_REDOX_2 DOMAIN-CONTAINING PROTEIN"/>
    <property type="match status" value="1"/>
</dbReference>
<dbReference type="PANTHER" id="PTHR38688:SF1">
    <property type="entry name" value="FAD_NAD(P)-BINDING DOMAIN-CONTAINING PROTEIN"/>
    <property type="match status" value="1"/>
</dbReference>
<accession>A0A420HTU5</accession>
<keyword evidence="2" id="KW-1185">Reference proteome</keyword>
<name>A0A420HTU5_9PEZI</name>
<dbReference type="EMBL" id="MCBQ01016161">
    <property type="protein sequence ID" value="RKF60850.1"/>
    <property type="molecule type" value="Genomic_DNA"/>
</dbReference>
<gene>
    <name evidence="1" type="ORF">GcM3_161019</name>
</gene>
<dbReference type="STRING" id="62708.A0A420HTU5"/>
<protein>
    <recommendedName>
        <fullName evidence="3">L-ornithine N(5)-monooxygenase</fullName>
    </recommendedName>
</protein>
<organism evidence="1 2">
    <name type="scientific">Golovinomyces cichoracearum</name>
    <dbReference type="NCBI Taxonomy" id="62708"/>
    <lineage>
        <taxon>Eukaryota</taxon>
        <taxon>Fungi</taxon>
        <taxon>Dikarya</taxon>
        <taxon>Ascomycota</taxon>
        <taxon>Pezizomycotina</taxon>
        <taxon>Leotiomycetes</taxon>
        <taxon>Erysiphales</taxon>
        <taxon>Erysiphaceae</taxon>
        <taxon>Golovinomyces</taxon>
    </lineage>
</organism>
<dbReference type="AlphaFoldDB" id="A0A420HTU5"/>
<feature type="non-terminal residue" evidence="1">
    <location>
        <position position="1"/>
    </location>
</feature>
<reference evidence="1 2" key="1">
    <citation type="journal article" date="2018" name="BMC Genomics">
        <title>Comparative genome analyses reveal sequence features reflecting distinct modes of host-adaptation between dicot and monocot powdery mildew.</title>
        <authorList>
            <person name="Wu Y."/>
            <person name="Ma X."/>
            <person name="Pan Z."/>
            <person name="Kale S.D."/>
            <person name="Song Y."/>
            <person name="King H."/>
            <person name="Zhang Q."/>
            <person name="Presley C."/>
            <person name="Deng X."/>
            <person name="Wei C.I."/>
            <person name="Xiao S."/>
        </authorList>
    </citation>
    <scope>NUCLEOTIDE SEQUENCE [LARGE SCALE GENOMIC DNA]</scope>
    <source>
        <strain evidence="1">UMSG3</strain>
    </source>
</reference>
<evidence type="ECO:0000313" key="2">
    <source>
        <dbReference type="Proteomes" id="UP000283383"/>
    </source>
</evidence>
<proteinExistence type="predicted"/>
<dbReference type="Gene3D" id="3.50.50.60">
    <property type="entry name" value="FAD/NAD(P)-binding domain"/>
    <property type="match status" value="1"/>
</dbReference>